<name>A0A0A0IEY4_CLOBO</name>
<dbReference type="GO" id="GO:0016788">
    <property type="term" value="F:hydrolase activity, acting on ester bonds"/>
    <property type="evidence" value="ECO:0007669"/>
    <property type="project" value="InterPro"/>
</dbReference>
<proteinExistence type="predicted"/>
<dbReference type="RefSeq" id="WP_039259428.1">
    <property type="nucleotide sequence ID" value="NZ_JDRY01000033.1"/>
</dbReference>
<dbReference type="GO" id="GO:0003723">
    <property type="term" value="F:RNA binding"/>
    <property type="evidence" value="ECO:0007669"/>
    <property type="project" value="InterPro"/>
</dbReference>
<dbReference type="InterPro" id="IPR014944">
    <property type="entry name" value="Toxin_SymE-like"/>
</dbReference>
<evidence type="ECO:0000259" key="1">
    <source>
        <dbReference type="Pfam" id="PF08845"/>
    </source>
</evidence>
<dbReference type="Proteomes" id="UP000030014">
    <property type="component" value="Unassembled WGS sequence"/>
</dbReference>
<gene>
    <name evidence="2" type="ORF">Z955_06900</name>
</gene>
<protein>
    <recommendedName>
        <fullName evidence="1">Toxin SymE-like domain-containing protein</fullName>
    </recommendedName>
</protein>
<organism evidence="2 3">
    <name type="scientific">Clostridium botulinum C/D str. DC5</name>
    <dbReference type="NCBI Taxonomy" id="1443128"/>
    <lineage>
        <taxon>Bacteria</taxon>
        <taxon>Bacillati</taxon>
        <taxon>Bacillota</taxon>
        <taxon>Clostridia</taxon>
        <taxon>Eubacteriales</taxon>
        <taxon>Clostridiaceae</taxon>
        <taxon>Clostridium</taxon>
    </lineage>
</organism>
<reference evidence="2 3" key="1">
    <citation type="submission" date="2014-01" db="EMBL/GenBank/DDBJ databases">
        <title>Plasmidome dynamics in the species complex Clostridium novyi sensu lato converts strains of independent lineages into distinctly different pathogens.</title>
        <authorList>
            <person name="Skarin H."/>
            <person name="Segerman B."/>
        </authorList>
    </citation>
    <scope>NUCLEOTIDE SEQUENCE [LARGE SCALE GENOMIC DNA]</scope>
    <source>
        <strain evidence="2 3">DC5</strain>
    </source>
</reference>
<comment type="caution">
    <text evidence="2">The sequence shown here is derived from an EMBL/GenBank/DDBJ whole genome shotgun (WGS) entry which is preliminary data.</text>
</comment>
<dbReference type="GO" id="GO:0005737">
    <property type="term" value="C:cytoplasm"/>
    <property type="evidence" value="ECO:0007669"/>
    <property type="project" value="InterPro"/>
</dbReference>
<evidence type="ECO:0000313" key="2">
    <source>
        <dbReference type="EMBL" id="KGM99547.1"/>
    </source>
</evidence>
<sequence>MERKNRRNFKVYESSVSSSSGYGYQRSTGYKSVPQIRMQGKWLEELGFETGSKINVECEEGKLVIAAASK</sequence>
<accession>A0A0A0IEY4</accession>
<dbReference type="GO" id="GO:0016070">
    <property type="term" value="P:RNA metabolic process"/>
    <property type="evidence" value="ECO:0007669"/>
    <property type="project" value="InterPro"/>
</dbReference>
<evidence type="ECO:0000313" key="3">
    <source>
        <dbReference type="Proteomes" id="UP000030014"/>
    </source>
</evidence>
<feature type="domain" description="Toxin SymE-like" evidence="1">
    <location>
        <begin position="16"/>
        <end position="66"/>
    </location>
</feature>
<dbReference type="Pfam" id="PF08845">
    <property type="entry name" value="SymE_toxin"/>
    <property type="match status" value="1"/>
</dbReference>
<dbReference type="AlphaFoldDB" id="A0A0A0IEY4"/>
<dbReference type="EMBL" id="JDRY01000033">
    <property type="protein sequence ID" value="KGM99547.1"/>
    <property type="molecule type" value="Genomic_DNA"/>
</dbReference>